<dbReference type="EMBL" id="MAXA01000212">
    <property type="protein sequence ID" value="OHV28514.1"/>
    <property type="molecule type" value="Genomic_DNA"/>
</dbReference>
<dbReference type="PROSITE" id="PS50850">
    <property type="entry name" value="MFS"/>
    <property type="match status" value="1"/>
</dbReference>
<feature type="transmembrane region" description="Helical" evidence="5">
    <location>
        <begin position="177"/>
        <end position="197"/>
    </location>
</feature>
<evidence type="ECO:0000313" key="7">
    <source>
        <dbReference type="EMBL" id="OHV28514.1"/>
    </source>
</evidence>
<evidence type="ECO:0000256" key="2">
    <source>
        <dbReference type="ARBA" id="ARBA00022692"/>
    </source>
</evidence>
<dbReference type="InterPro" id="IPR011701">
    <property type="entry name" value="MFS"/>
</dbReference>
<feature type="transmembrane region" description="Helical" evidence="5">
    <location>
        <begin position="23"/>
        <end position="44"/>
    </location>
</feature>
<dbReference type="Gene3D" id="1.20.1250.20">
    <property type="entry name" value="MFS general substrate transporter like domains"/>
    <property type="match status" value="1"/>
</dbReference>
<organism evidence="7 8">
    <name type="scientific">Parafrankia soli</name>
    <dbReference type="NCBI Taxonomy" id="2599596"/>
    <lineage>
        <taxon>Bacteria</taxon>
        <taxon>Bacillati</taxon>
        <taxon>Actinomycetota</taxon>
        <taxon>Actinomycetes</taxon>
        <taxon>Frankiales</taxon>
        <taxon>Frankiaceae</taxon>
        <taxon>Parafrankia</taxon>
    </lineage>
</organism>
<feature type="transmembrane region" description="Helical" evidence="5">
    <location>
        <begin position="446"/>
        <end position="465"/>
    </location>
</feature>
<dbReference type="GO" id="GO:0005886">
    <property type="term" value="C:plasma membrane"/>
    <property type="evidence" value="ECO:0007669"/>
    <property type="project" value="UniProtKB-SubCell"/>
</dbReference>
<feature type="transmembrane region" description="Helical" evidence="5">
    <location>
        <begin position="115"/>
        <end position="139"/>
    </location>
</feature>
<evidence type="ECO:0000256" key="5">
    <source>
        <dbReference type="SAM" id="Phobius"/>
    </source>
</evidence>
<dbReference type="InterPro" id="IPR036259">
    <property type="entry name" value="MFS_trans_sf"/>
</dbReference>
<feature type="transmembrane region" description="Helical" evidence="5">
    <location>
        <begin position="151"/>
        <end position="171"/>
    </location>
</feature>
<feature type="transmembrane region" description="Helical" evidence="5">
    <location>
        <begin position="276"/>
        <end position="299"/>
    </location>
</feature>
<comment type="caution">
    <text evidence="7">The sequence shown here is derived from an EMBL/GenBank/DDBJ whole genome shotgun (WGS) entry which is preliminary data.</text>
</comment>
<proteinExistence type="predicted"/>
<evidence type="ECO:0000256" key="4">
    <source>
        <dbReference type="ARBA" id="ARBA00023136"/>
    </source>
</evidence>
<protein>
    <submittedName>
        <fullName evidence="7">MFS transporter</fullName>
    </submittedName>
</protein>
<accession>A0A1S1Q8I5</accession>
<evidence type="ECO:0000313" key="8">
    <source>
        <dbReference type="Proteomes" id="UP000179769"/>
    </source>
</evidence>
<feature type="domain" description="Major facilitator superfamily (MFS) profile" evidence="6">
    <location>
        <begin position="23"/>
        <end position="469"/>
    </location>
</feature>
<keyword evidence="4 5" id="KW-0472">Membrane</keyword>
<keyword evidence="8" id="KW-1185">Reference proteome</keyword>
<keyword evidence="3 5" id="KW-1133">Transmembrane helix</keyword>
<keyword evidence="2 5" id="KW-0812">Transmembrane</keyword>
<feature type="transmembrane region" description="Helical" evidence="5">
    <location>
        <begin position="64"/>
        <end position="82"/>
    </location>
</feature>
<sequence length="472" mass="48759">MTELMMDRGVSPSRRREASGREVLLIVCSGVILASLDLFIVNVALPQIAHDLGETDLSRLSWVLNGYAVVYAALLVFFGRLADRYRRDLGFLLGVAVFTLTSAACAAATTVDMLIGFRLVQAAGAALVTPTSLGLVLAAHEPERRQGAVRTWTAVGGMSAAIGPVVGGLLVAASWRWAFLVNVPVGLAALVVGWRRLPRLAGQPTERPDAVGVLLATGGVGLLTAGLVRGPDWGWSSAALVGSLAGGVGLLVLFAVHCATSRNPLVHPSLFTSRHFTGASVVALFFSASFGAMLLSIVLWEQGQWGWSALQAGLAMAPGPLMVPLVSFGITGRLIARYGPAIVIGLGSVIFGGGVAWWALAITTEPNYVSGVLGGMTLTGIGVGLTLPTMMSTAAASLPPQSFATGSAVVNMVRQTGIALGVAVTIAVLGESSAGSGIPLHLFTRVWWVTAALSFAGIVPAVALLRRPARTA</sequence>
<feature type="transmembrane region" description="Helical" evidence="5">
    <location>
        <begin position="417"/>
        <end position="440"/>
    </location>
</feature>
<evidence type="ECO:0000256" key="1">
    <source>
        <dbReference type="ARBA" id="ARBA00004651"/>
    </source>
</evidence>
<dbReference type="RefSeq" id="WP_071063386.1">
    <property type="nucleotide sequence ID" value="NZ_MAXA01000212.1"/>
</dbReference>
<feature type="transmembrane region" description="Helical" evidence="5">
    <location>
        <begin position="209"/>
        <end position="228"/>
    </location>
</feature>
<dbReference type="Pfam" id="PF07690">
    <property type="entry name" value="MFS_1"/>
    <property type="match status" value="1"/>
</dbReference>
<feature type="transmembrane region" description="Helical" evidence="5">
    <location>
        <begin position="372"/>
        <end position="396"/>
    </location>
</feature>
<name>A0A1S1Q8I5_9ACTN</name>
<feature type="transmembrane region" description="Helical" evidence="5">
    <location>
        <begin position="305"/>
        <end position="326"/>
    </location>
</feature>
<dbReference type="Gene3D" id="1.20.1720.10">
    <property type="entry name" value="Multidrug resistance protein D"/>
    <property type="match status" value="1"/>
</dbReference>
<dbReference type="GO" id="GO:0022857">
    <property type="term" value="F:transmembrane transporter activity"/>
    <property type="evidence" value="ECO:0007669"/>
    <property type="project" value="InterPro"/>
</dbReference>
<dbReference type="PANTHER" id="PTHR42718:SF48">
    <property type="entry name" value="CONSERVED TWO-DOMAIN MEMBRANE PROTEIN-RELATED"/>
    <property type="match status" value="1"/>
</dbReference>
<dbReference type="PANTHER" id="PTHR42718">
    <property type="entry name" value="MAJOR FACILITATOR SUPERFAMILY MULTIDRUG TRANSPORTER MFSC"/>
    <property type="match status" value="1"/>
</dbReference>
<dbReference type="InterPro" id="IPR020846">
    <property type="entry name" value="MFS_dom"/>
</dbReference>
<evidence type="ECO:0000259" key="6">
    <source>
        <dbReference type="PROSITE" id="PS50850"/>
    </source>
</evidence>
<dbReference type="AlphaFoldDB" id="A0A1S1Q8I5"/>
<dbReference type="OrthoDB" id="7375466at2"/>
<dbReference type="Proteomes" id="UP000179769">
    <property type="component" value="Unassembled WGS sequence"/>
</dbReference>
<feature type="transmembrane region" description="Helical" evidence="5">
    <location>
        <begin position="89"/>
        <end position="109"/>
    </location>
</feature>
<comment type="subcellular location">
    <subcellularLocation>
        <location evidence="1">Cell membrane</location>
        <topology evidence="1">Multi-pass membrane protein</topology>
    </subcellularLocation>
</comment>
<dbReference type="CDD" id="cd17321">
    <property type="entry name" value="MFS_MMR_MDR_like"/>
    <property type="match status" value="1"/>
</dbReference>
<feature type="transmembrane region" description="Helical" evidence="5">
    <location>
        <begin position="234"/>
        <end position="256"/>
    </location>
</feature>
<feature type="transmembrane region" description="Helical" evidence="5">
    <location>
        <begin position="338"/>
        <end position="360"/>
    </location>
</feature>
<evidence type="ECO:0000256" key="3">
    <source>
        <dbReference type="ARBA" id="ARBA00022989"/>
    </source>
</evidence>
<dbReference type="SUPFAM" id="SSF103473">
    <property type="entry name" value="MFS general substrate transporter"/>
    <property type="match status" value="2"/>
</dbReference>
<reference evidence="8" key="1">
    <citation type="submission" date="2016-07" db="EMBL/GenBank/DDBJ databases">
        <title>Frankia sp. NRRL B-16219 Genome sequencing.</title>
        <authorList>
            <person name="Ghodhbane-Gtari F."/>
            <person name="Swanson E."/>
            <person name="Gueddou A."/>
            <person name="Louati M."/>
            <person name="Nouioui I."/>
            <person name="Hezbri K."/>
            <person name="Abebe-Akele F."/>
            <person name="Simpson S."/>
            <person name="Morris K."/>
            <person name="Thomas K."/>
            <person name="Gtari M."/>
            <person name="Tisa L.S."/>
        </authorList>
    </citation>
    <scope>NUCLEOTIDE SEQUENCE [LARGE SCALE GENOMIC DNA]</scope>
    <source>
        <strain evidence="8">NRRL B-16219</strain>
    </source>
</reference>
<gene>
    <name evidence="7" type="ORF">BBK14_17915</name>
</gene>